<keyword evidence="2" id="KW-1185">Reference proteome</keyword>
<reference evidence="1" key="1">
    <citation type="submission" date="2023-01" db="EMBL/GenBank/DDBJ databases">
        <title>Genome assembly of the deep-sea coral Lophelia pertusa.</title>
        <authorList>
            <person name="Herrera S."/>
            <person name="Cordes E."/>
        </authorList>
    </citation>
    <scope>NUCLEOTIDE SEQUENCE</scope>
    <source>
        <strain evidence="1">USNM1676648</strain>
        <tissue evidence="1">Polyp</tissue>
    </source>
</reference>
<sequence>MKKKTKITATQNTTDTAAQTSCPTMGETFASDILTIKFGREATKLVIINNEKYTTSSNLYTSFSSLVKDESQCFRPENPRIRLKTRLNPTSSPELVELYN</sequence>
<evidence type="ECO:0000313" key="2">
    <source>
        <dbReference type="Proteomes" id="UP001163046"/>
    </source>
</evidence>
<dbReference type="Proteomes" id="UP001163046">
    <property type="component" value="Unassembled WGS sequence"/>
</dbReference>
<comment type="caution">
    <text evidence="1">The sequence shown here is derived from an EMBL/GenBank/DDBJ whole genome shotgun (WGS) entry which is preliminary data.</text>
</comment>
<protein>
    <submittedName>
        <fullName evidence="1">Uncharacterized protein</fullName>
    </submittedName>
</protein>
<dbReference type="AlphaFoldDB" id="A0A9W9ZMY4"/>
<accession>A0A9W9ZMY4</accession>
<proteinExistence type="predicted"/>
<name>A0A9W9ZMY4_9CNID</name>
<organism evidence="1 2">
    <name type="scientific">Desmophyllum pertusum</name>
    <dbReference type="NCBI Taxonomy" id="174260"/>
    <lineage>
        <taxon>Eukaryota</taxon>
        <taxon>Metazoa</taxon>
        <taxon>Cnidaria</taxon>
        <taxon>Anthozoa</taxon>
        <taxon>Hexacorallia</taxon>
        <taxon>Scleractinia</taxon>
        <taxon>Caryophylliina</taxon>
        <taxon>Caryophylliidae</taxon>
        <taxon>Desmophyllum</taxon>
    </lineage>
</organism>
<evidence type="ECO:0000313" key="1">
    <source>
        <dbReference type="EMBL" id="KAJ7384663.1"/>
    </source>
</evidence>
<dbReference type="EMBL" id="MU825885">
    <property type="protein sequence ID" value="KAJ7384663.1"/>
    <property type="molecule type" value="Genomic_DNA"/>
</dbReference>
<gene>
    <name evidence="1" type="ORF">OS493_020243</name>
</gene>